<name>A0A830HLB6_9CHLO</name>
<dbReference type="SUPFAM" id="SSF69318">
    <property type="entry name" value="Integrin alpha N-terminal domain"/>
    <property type="match status" value="2"/>
</dbReference>
<dbReference type="OrthoDB" id="10022113at2759"/>
<dbReference type="InterPro" id="IPR013517">
    <property type="entry name" value="FG-GAP"/>
</dbReference>
<feature type="region of interest" description="Disordered" evidence="2">
    <location>
        <begin position="1"/>
        <end position="29"/>
    </location>
</feature>
<keyword evidence="3" id="KW-0472">Membrane</keyword>
<gene>
    <name evidence="4" type="ORF">PPROV_000640000</name>
</gene>
<dbReference type="Pfam" id="PF01839">
    <property type="entry name" value="FG-GAP"/>
    <property type="match status" value="1"/>
</dbReference>
<feature type="transmembrane region" description="Helical" evidence="3">
    <location>
        <begin position="804"/>
        <end position="824"/>
    </location>
</feature>
<proteinExistence type="predicted"/>
<dbReference type="EMBL" id="BNJQ01000017">
    <property type="protein sequence ID" value="GHP07658.1"/>
    <property type="molecule type" value="Genomic_DNA"/>
</dbReference>
<evidence type="ECO:0000313" key="4">
    <source>
        <dbReference type="EMBL" id="GHP07658.1"/>
    </source>
</evidence>
<feature type="region of interest" description="Disordered" evidence="2">
    <location>
        <begin position="133"/>
        <end position="153"/>
    </location>
</feature>
<comment type="caution">
    <text evidence="4">The sequence shown here is derived from an EMBL/GenBank/DDBJ whole genome shotgun (WGS) entry which is preliminary data.</text>
</comment>
<dbReference type="AlphaFoldDB" id="A0A830HLB6"/>
<feature type="region of interest" description="Disordered" evidence="2">
    <location>
        <begin position="665"/>
        <end position="684"/>
    </location>
</feature>
<accession>A0A830HLB6</accession>
<evidence type="ECO:0000256" key="3">
    <source>
        <dbReference type="SAM" id="Phobius"/>
    </source>
</evidence>
<feature type="compositionally biased region" description="Basic and acidic residues" evidence="2">
    <location>
        <begin position="133"/>
        <end position="142"/>
    </location>
</feature>
<evidence type="ECO:0000256" key="1">
    <source>
        <dbReference type="ARBA" id="ARBA00022729"/>
    </source>
</evidence>
<protein>
    <submittedName>
        <fullName evidence="4">Uncharacterized protein</fullName>
    </submittedName>
</protein>
<evidence type="ECO:0000256" key="2">
    <source>
        <dbReference type="SAM" id="MobiDB-lite"/>
    </source>
</evidence>
<keyword evidence="1" id="KW-0732">Signal</keyword>
<keyword evidence="3" id="KW-0812">Transmembrane</keyword>
<dbReference type="Gene3D" id="2.130.10.130">
    <property type="entry name" value="Integrin alpha, N-terminal"/>
    <property type="match status" value="1"/>
</dbReference>
<keyword evidence="5" id="KW-1185">Reference proteome</keyword>
<organism evidence="4 5">
    <name type="scientific">Pycnococcus provasolii</name>
    <dbReference type="NCBI Taxonomy" id="41880"/>
    <lineage>
        <taxon>Eukaryota</taxon>
        <taxon>Viridiplantae</taxon>
        <taxon>Chlorophyta</taxon>
        <taxon>Pseudoscourfieldiophyceae</taxon>
        <taxon>Pseudoscourfieldiales</taxon>
        <taxon>Pycnococcaceae</taxon>
        <taxon>Pycnococcus</taxon>
    </lineage>
</organism>
<keyword evidence="3" id="KW-1133">Transmembrane helix</keyword>
<sequence>MLRSHPMWSAKAIAPAPTNTGGGGGRGGNAKRMPMSCGVWSIPVGTAVHDSKTYLFCLSVRLASANAPRGLFAYTANQGTTDAIDATWTRQPEALKINVNRRRLPYKLVVYASITQVPEGGVRAAVTWRDCGAKEEERDERTRKRGGGAASKNDEEARCRLRVTLFKLNWDAWELDQSTDVSLDSNDVLRVTGSAERTGAPRVSGAWITQCVSVPCVDTTKLLVAVSRGQAAVAPRDPRFRPYDGQLRWQGRQPPRVQLHAGTAPPLGVASANVSIAPIAGATRPFGFGGIAHIGDDLILTGSHHGLFFAFDQHRVEKKGMLGAARPVRRHVAVTTNPATPASLLVHPTIAPHVTATPNRRGGRATGFIAGGEGAMYGYRTVAGGKAFEAAVPLKEAGAPLFCGTVAVPTVGDFNGDGYLDVVCGNSEGRLVALHGAPRSTANQCDGQRGVSAAWRSTSFSSECGPLPLVLGDEPVLCPRRDLDAGANARTKCTGRYVDQLDYPVQGPFEHRYGYLSPRAIDWDGDGMLDLVATDVRHRHVLFLGVPASRHPSGGMAFRRPAVLRDGEGATHRGAWRVQPGTFAPTSRMPAGFVSLDPNDHLRVYYRHGDVHVTDGGRLKLVNGDPIGTASALFPGSLGRISIVVVDLDLDGHLDLLLGTHARSRVPQGATRRRSRGASSKQKTQLLLLRGKPDARSPLGLQFHQPEPMKHAGNDMMLGTHTAYVEVVEIGSEWIGHHVLVGEESGRVVLYARESLNCATWPDGLPRGILRNSTDGGDFVGGAVSTRHHNRKGDRSRAGVMSPVRAWATVVILFAILAVSAGLYRSFRGGGGGGGGGGGTNRDFYRQTNY</sequence>
<dbReference type="InterPro" id="IPR028994">
    <property type="entry name" value="Integrin_alpha_N"/>
</dbReference>
<evidence type="ECO:0000313" key="5">
    <source>
        <dbReference type="Proteomes" id="UP000660262"/>
    </source>
</evidence>
<dbReference type="Proteomes" id="UP000660262">
    <property type="component" value="Unassembled WGS sequence"/>
</dbReference>
<reference evidence="4" key="1">
    <citation type="submission" date="2020-10" db="EMBL/GenBank/DDBJ databases">
        <title>Unveiling of a novel bifunctional photoreceptor, Dualchrome1, isolated from a cosmopolitan green alga.</title>
        <authorList>
            <person name="Suzuki S."/>
            <person name="Kawachi M."/>
        </authorList>
    </citation>
    <scope>NUCLEOTIDE SEQUENCE</scope>
    <source>
        <strain evidence="4">NIES 2893</strain>
    </source>
</reference>